<dbReference type="EMBL" id="JAWJZF010000490">
    <property type="protein sequence ID" value="MDX2296162.1"/>
    <property type="molecule type" value="Genomic_DNA"/>
</dbReference>
<organism evidence="2 3">
    <name type="scientific">Streptomyces roseolus</name>
    <dbReference type="NCBI Taxonomy" id="67358"/>
    <lineage>
        <taxon>Bacteria</taxon>
        <taxon>Bacillati</taxon>
        <taxon>Actinomycetota</taxon>
        <taxon>Actinomycetes</taxon>
        <taxon>Kitasatosporales</taxon>
        <taxon>Streptomycetaceae</taxon>
        <taxon>Streptomyces</taxon>
    </lineage>
</organism>
<keyword evidence="3" id="KW-1185">Reference proteome</keyword>
<dbReference type="PRINTS" id="PR00364">
    <property type="entry name" value="DISEASERSIST"/>
</dbReference>
<dbReference type="Gene3D" id="3.40.50.300">
    <property type="entry name" value="P-loop containing nucleotide triphosphate hydrolases"/>
    <property type="match status" value="1"/>
</dbReference>
<dbReference type="GO" id="GO:0005524">
    <property type="term" value="F:ATP binding"/>
    <property type="evidence" value="ECO:0007669"/>
    <property type="project" value="UniProtKB-KW"/>
</dbReference>
<dbReference type="Gene3D" id="1.25.40.10">
    <property type="entry name" value="Tetratricopeptide repeat domain"/>
    <property type="match status" value="1"/>
</dbReference>
<keyword evidence="2" id="KW-0547">Nucleotide-binding</keyword>
<evidence type="ECO:0000313" key="2">
    <source>
        <dbReference type="EMBL" id="MDX2296162.1"/>
    </source>
</evidence>
<feature type="region of interest" description="Disordered" evidence="1">
    <location>
        <begin position="1"/>
        <end position="27"/>
    </location>
</feature>
<proteinExistence type="predicted"/>
<dbReference type="SUPFAM" id="SSF48452">
    <property type="entry name" value="TPR-like"/>
    <property type="match status" value="1"/>
</dbReference>
<dbReference type="Proteomes" id="UP001278571">
    <property type="component" value="Unassembled WGS sequence"/>
</dbReference>
<protein>
    <submittedName>
        <fullName evidence="2">ATP-binding protein</fullName>
    </submittedName>
</protein>
<gene>
    <name evidence="2" type="ORF">R2363_28785</name>
</gene>
<comment type="caution">
    <text evidence="2">The sequence shown here is derived from an EMBL/GenBank/DDBJ whole genome shotgun (WGS) entry which is preliminary data.</text>
</comment>
<dbReference type="InterPro" id="IPR027417">
    <property type="entry name" value="P-loop_NTPase"/>
</dbReference>
<name>A0ABU4KFP9_9ACTN</name>
<accession>A0ABU4KFP9</accession>
<dbReference type="InterPro" id="IPR011990">
    <property type="entry name" value="TPR-like_helical_dom_sf"/>
</dbReference>
<feature type="region of interest" description="Disordered" evidence="1">
    <location>
        <begin position="673"/>
        <end position="694"/>
    </location>
</feature>
<keyword evidence="2" id="KW-0067">ATP-binding</keyword>
<evidence type="ECO:0000313" key="3">
    <source>
        <dbReference type="Proteomes" id="UP001278571"/>
    </source>
</evidence>
<reference evidence="2 3" key="1">
    <citation type="submission" date="2023-10" db="EMBL/GenBank/DDBJ databases">
        <authorList>
            <person name="Wang X.X."/>
        </authorList>
    </citation>
    <scope>NUCLEOTIDE SEQUENCE [LARGE SCALE GENOMIC DNA]</scope>
    <source>
        <strain evidence="2 3">NBRC 12816</strain>
    </source>
</reference>
<evidence type="ECO:0000256" key="1">
    <source>
        <dbReference type="SAM" id="MobiDB-lite"/>
    </source>
</evidence>
<dbReference type="PANTHER" id="PTHR47691:SF3">
    <property type="entry name" value="HTH-TYPE TRANSCRIPTIONAL REGULATOR RV0890C-RELATED"/>
    <property type="match status" value="1"/>
</dbReference>
<dbReference type="PANTHER" id="PTHR47691">
    <property type="entry name" value="REGULATOR-RELATED"/>
    <property type="match status" value="1"/>
</dbReference>
<dbReference type="SUPFAM" id="SSF52540">
    <property type="entry name" value="P-loop containing nucleoside triphosphate hydrolases"/>
    <property type="match status" value="1"/>
</dbReference>
<sequence length="694" mass="73495">MEREPYGLGPEADAAGDRRDRVQQWAEASDDARVYQAAGNQYFSWPAPRNVWGPGGGPAPRALASLPPDPAPALAGREERTAALLKHLGPEGPAVTVVTGLPGVGKTALALHTAHRAVGLGLFPGGTLFVRLRGYAPTGAVDAAQALEALLRALGVRDADLPPTPEEQAALYRSELARRAADGGAVLIVADDASSAGQLVPLVPAHPAHRLLVTSRDALTAPDFRPRLLPLGELDAPSAAALIATALAEVDPGDPRAGDEPEALERVTAQCGRLPLALTIAAALLTYDPGLRIADLAHELSDAGRRLGELRYEDGDGRAFAVRTAFDLSYRRLRESDARLFRLLSLNPGPDVSTEAATALTGRPARETRAGLAALARACLLGEHPPRSGRWRMHDLLRLYASGLPADRDEREARGRLMRYYLSACEAADVQLRADPGLPSDRFPDRAAALAWLEAERPNLVATVALATAQEPQTALRLAAALSVYLRQSRHLHDTHAADEYVVAAALRGGTRVVLKGAGPAWQRGPLPGDGVIVHSAVSGAVQRGVTPEELVQARKTKERGQRERTRGHVSEAVATFREAVDTYRLLGHPRGEGRAQEALGLTLHEAGRHAEAATAYAQAFGAYREAYDLLAAATALDHLGLALGAAGRHAEAAAAHIRAAVLFRGQGDPAREAAARRNAEQAARALRGRRADG</sequence>
<dbReference type="RefSeq" id="WP_319012343.1">
    <property type="nucleotide sequence ID" value="NZ_JAWJZF010000490.1"/>
</dbReference>